<dbReference type="Proteomes" id="UP000276526">
    <property type="component" value="Unassembled WGS sequence"/>
</dbReference>
<dbReference type="RefSeq" id="WP_125173910.1">
    <property type="nucleotide sequence ID" value="NZ_JAUKFU010000087.1"/>
</dbReference>
<dbReference type="SUPFAM" id="SSF49879">
    <property type="entry name" value="SMAD/FHA domain"/>
    <property type="match status" value="1"/>
</dbReference>
<keyword evidence="2" id="KW-0812">Transmembrane</keyword>
<evidence type="ECO:0000313" key="5">
    <source>
        <dbReference type="Proteomes" id="UP000276526"/>
    </source>
</evidence>
<feature type="transmembrane region" description="Helical" evidence="2">
    <location>
        <begin position="6"/>
        <end position="25"/>
    </location>
</feature>
<dbReference type="PANTHER" id="PTHR23308">
    <property type="entry name" value="NUCLEAR INHIBITOR OF PROTEIN PHOSPHATASE-1"/>
    <property type="match status" value="1"/>
</dbReference>
<reference evidence="4 5" key="1">
    <citation type="submission" date="2018-01" db="EMBL/GenBank/DDBJ databases">
        <title>Twenty Corynebacterium bovis Genomes.</title>
        <authorList>
            <person name="Gulvik C.A."/>
        </authorList>
    </citation>
    <scope>NUCLEOTIDE SEQUENCE [LARGE SCALE GENOMIC DNA]</scope>
    <source>
        <strain evidence="4 5">F6900</strain>
    </source>
</reference>
<accession>A0A426PYQ8</accession>
<feature type="domain" description="FHA" evidence="3">
    <location>
        <begin position="98"/>
        <end position="147"/>
    </location>
</feature>
<proteinExistence type="predicted"/>
<dbReference type="InterPro" id="IPR008984">
    <property type="entry name" value="SMAD_FHA_dom_sf"/>
</dbReference>
<dbReference type="EMBL" id="PQNK01000009">
    <property type="protein sequence ID" value="RRO86494.1"/>
    <property type="molecule type" value="Genomic_DNA"/>
</dbReference>
<evidence type="ECO:0000313" key="4">
    <source>
        <dbReference type="EMBL" id="RRO86494.1"/>
    </source>
</evidence>
<dbReference type="InterPro" id="IPR000253">
    <property type="entry name" value="FHA_dom"/>
</dbReference>
<dbReference type="SMART" id="SM00240">
    <property type="entry name" value="FHA"/>
    <property type="match status" value="1"/>
</dbReference>
<dbReference type="InterPro" id="IPR050923">
    <property type="entry name" value="Cell_Proc_Reg/RNA_Proc"/>
</dbReference>
<keyword evidence="2" id="KW-0472">Membrane</keyword>
<protein>
    <submittedName>
        <fullName evidence="4">FHA domain-containing protein</fullName>
    </submittedName>
</protein>
<comment type="caution">
    <text evidence="4">The sequence shown here is derived from an EMBL/GenBank/DDBJ whole genome shotgun (WGS) entry which is preliminary data.</text>
</comment>
<gene>
    <name evidence="4" type="ORF">CXF48_06780</name>
</gene>
<organism evidence="4 5">
    <name type="scientific">Corynebacterium bovis</name>
    <dbReference type="NCBI Taxonomy" id="36808"/>
    <lineage>
        <taxon>Bacteria</taxon>
        <taxon>Bacillati</taxon>
        <taxon>Actinomycetota</taxon>
        <taxon>Actinomycetes</taxon>
        <taxon>Mycobacteriales</taxon>
        <taxon>Corynebacteriaceae</taxon>
        <taxon>Corynebacterium</taxon>
    </lineage>
</organism>
<sequence length="170" mass="18094">MQTTVLLLAKIGLLVLLWFFVWMTLRALRADANRASGLRAAADPVPPVVAAGGVPAGQPAGRSRLGRGLRRAPAPRSLTLTTGPLAGTTLDLEGYREVTIGRSATCTLVVEDDFASASHARLSNTGSGWYVEDLDSRNGTFLDGLRIDQPESLSAGQEIRIGQTHVRMEA</sequence>
<evidence type="ECO:0000256" key="1">
    <source>
        <dbReference type="ARBA" id="ARBA00022553"/>
    </source>
</evidence>
<dbReference type="Pfam" id="PF00498">
    <property type="entry name" value="FHA"/>
    <property type="match status" value="1"/>
</dbReference>
<evidence type="ECO:0000256" key="2">
    <source>
        <dbReference type="SAM" id="Phobius"/>
    </source>
</evidence>
<dbReference type="AlphaFoldDB" id="A0A426PYQ8"/>
<evidence type="ECO:0000259" key="3">
    <source>
        <dbReference type="PROSITE" id="PS50006"/>
    </source>
</evidence>
<name>A0A426PYQ8_9CORY</name>
<dbReference type="PROSITE" id="PS50006">
    <property type="entry name" value="FHA_DOMAIN"/>
    <property type="match status" value="1"/>
</dbReference>
<keyword evidence="1" id="KW-0597">Phosphoprotein</keyword>
<keyword evidence="2" id="KW-1133">Transmembrane helix</keyword>
<dbReference type="Gene3D" id="2.60.200.20">
    <property type="match status" value="1"/>
</dbReference>